<dbReference type="EMBL" id="JBHSJJ010000001">
    <property type="protein sequence ID" value="MFC4870237.1"/>
    <property type="molecule type" value="Genomic_DNA"/>
</dbReference>
<evidence type="ECO:0000256" key="1">
    <source>
        <dbReference type="SAM" id="Phobius"/>
    </source>
</evidence>
<feature type="transmembrane region" description="Helical" evidence="1">
    <location>
        <begin position="7"/>
        <end position="29"/>
    </location>
</feature>
<dbReference type="Proteomes" id="UP001595818">
    <property type="component" value="Unassembled WGS sequence"/>
</dbReference>
<sequence length="77" mass="8738">MENNMGGIAKLLVITGLLMVLAGLVLYFLNKFPDMKPLPGDIVIKKERFTFYFPLGISILISILLTFLLYLWRKFGG</sequence>
<organism evidence="2 3">
    <name type="scientific">Negadavirga shengliensis</name>
    <dbReference type="NCBI Taxonomy" id="1389218"/>
    <lineage>
        <taxon>Bacteria</taxon>
        <taxon>Pseudomonadati</taxon>
        <taxon>Bacteroidota</taxon>
        <taxon>Cytophagia</taxon>
        <taxon>Cytophagales</taxon>
        <taxon>Cyclobacteriaceae</taxon>
        <taxon>Negadavirga</taxon>
    </lineage>
</organism>
<proteinExistence type="predicted"/>
<dbReference type="PANTHER" id="PTHR36443">
    <property type="entry name" value="BSR5223 PROTEIN"/>
    <property type="match status" value="1"/>
</dbReference>
<keyword evidence="1" id="KW-1133">Transmembrane helix</keyword>
<keyword evidence="3" id="KW-1185">Reference proteome</keyword>
<accession>A0ABV9SVH6</accession>
<keyword evidence="1" id="KW-0472">Membrane</keyword>
<comment type="caution">
    <text evidence="2">The sequence shown here is derived from an EMBL/GenBank/DDBJ whole genome shotgun (WGS) entry which is preliminary data.</text>
</comment>
<dbReference type="RefSeq" id="WP_377060603.1">
    <property type="nucleotide sequence ID" value="NZ_JBHSJJ010000001.1"/>
</dbReference>
<evidence type="ECO:0000313" key="3">
    <source>
        <dbReference type="Proteomes" id="UP001595818"/>
    </source>
</evidence>
<dbReference type="Pfam" id="PF11146">
    <property type="entry name" value="DUF2905"/>
    <property type="match status" value="1"/>
</dbReference>
<dbReference type="InterPro" id="IPR021320">
    <property type="entry name" value="DUF2905"/>
</dbReference>
<keyword evidence="1" id="KW-0812">Transmembrane</keyword>
<evidence type="ECO:0000313" key="2">
    <source>
        <dbReference type="EMBL" id="MFC4870237.1"/>
    </source>
</evidence>
<gene>
    <name evidence="2" type="ORF">ACFPFU_00960</name>
</gene>
<feature type="transmembrane region" description="Helical" evidence="1">
    <location>
        <begin position="49"/>
        <end position="72"/>
    </location>
</feature>
<dbReference type="PANTHER" id="PTHR36443:SF1">
    <property type="entry name" value="BSR5223 PROTEIN"/>
    <property type="match status" value="1"/>
</dbReference>
<name>A0ABV9SVH6_9BACT</name>
<reference evidence="3" key="1">
    <citation type="journal article" date="2019" name="Int. J. Syst. Evol. Microbiol.">
        <title>The Global Catalogue of Microorganisms (GCM) 10K type strain sequencing project: providing services to taxonomists for standard genome sequencing and annotation.</title>
        <authorList>
            <consortium name="The Broad Institute Genomics Platform"/>
            <consortium name="The Broad Institute Genome Sequencing Center for Infectious Disease"/>
            <person name="Wu L."/>
            <person name="Ma J."/>
        </authorList>
    </citation>
    <scope>NUCLEOTIDE SEQUENCE [LARGE SCALE GENOMIC DNA]</scope>
    <source>
        <strain evidence="3">CGMCC 4.7466</strain>
    </source>
</reference>
<protein>
    <submittedName>
        <fullName evidence="2">DUF2905 domain-containing protein</fullName>
    </submittedName>
</protein>